<name>A0A7S3H981_9STRA</name>
<organism evidence="1">
    <name type="scientific">Spumella elongata</name>
    <dbReference type="NCBI Taxonomy" id="89044"/>
    <lineage>
        <taxon>Eukaryota</taxon>
        <taxon>Sar</taxon>
        <taxon>Stramenopiles</taxon>
        <taxon>Ochrophyta</taxon>
        <taxon>Chrysophyceae</taxon>
        <taxon>Chromulinales</taxon>
        <taxon>Chromulinaceae</taxon>
        <taxon>Spumella</taxon>
    </lineage>
</organism>
<sequence length="301" mass="34730">MEMEGYGPSADEEISQDELSLAEVEATEGNHQLMMRQKKIKEIKHRLQTLLTTKRGVSKHAKASRFVEAIEEAFQQLWILSRHLALLVQLFQKHFAETSKTPYFGSYCADIVVLLFSRVVDLHNFECVLEVLSARDCACVHCRIGHLNIFNPMKPDVTMELDMNRREERVVAKIIVYLSVDEPGINLNYKRFQWKRELDPIPGWDVTEPWMTEEGMPDHGKFAFTYYSGEGKNKNGCKPNLMLRRALCHLVLIDENEIIDEDDMLPDELVCTAETHLEQNRQVWTTYLVPGCDKVGRMTPA</sequence>
<accession>A0A7S3H981</accession>
<dbReference type="AlphaFoldDB" id="A0A7S3H981"/>
<gene>
    <name evidence="1" type="ORF">SELO1098_LOCUS17498</name>
</gene>
<proteinExistence type="predicted"/>
<protein>
    <submittedName>
        <fullName evidence="1">Uncharacterized protein</fullName>
    </submittedName>
</protein>
<dbReference type="EMBL" id="HBIC01034389">
    <property type="protein sequence ID" value="CAE0288655.1"/>
    <property type="molecule type" value="Transcribed_RNA"/>
</dbReference>
<reference evidence="1" key="1">
    <citation type="submission" date="2021-01" db="EMBL/GenBank/DDBJ databases">
        <authorList>
            <person name="Corre E."/>
            <person name="Pelletier E."/>
            <person name="Niang G."/>
            <person name="Scheremetjew M."/>
            <person name="Finn R."/>
            <person name="Kale V."/>
            <person name="Holt S."/>
            <person name="Cochrane G."/>
            <person name="Meng A."/>
            <person name="Brown T."/>
            <person name="Cohen L."/>
        </authorList>
    </citation>
    <scope>NUCLEOTIDE SEQUENCE</scope>
    <source>
        <strain evidence="1">CCAP 955/1</strain>
    </source>
</reference>
<evidence type="ECO:0000313" key="1">
    <source>
        <dbReference type="EMBL" id="CAE0288655.1"/>
    </source>
</evidence>